<reference evidence="2" key="1">
    <citation type="submission" date="2021-09" db="EMBL/GenBank/DDBJ databases">
        <authorList>
            <consortium name="Pathogen Informatics"/>
        </authorList>
    </citation>
    <scope>NUCLEOTIDE SEQUENCE</scope>
</reference>
<evidence type="ECO:0000313" key="3">
    <source>
        <dbReference type="Proteomes" id="UP000746747"/>
    </source>
</evidence>
<evidence type="ECO:0000259" key="1">
    <source>
        <dbReference type="Pfam" id="PF01682"/>
    </source>
</evidence>
<gene>
    <name evidence="2" type="ORF">CJOHNSTONI_LOCUS10017</name>
</gene>
<feature type="domain" description="Domain of unknown function DB" evidence="1">
    <location>
        <begin position="71"/>
        <end position="173"/>
    </location>
</feature>
<dbReference type="OrthoDB" id="5843172at2759"/>
<keyword evidence="3" id="KW-1185">Reference proteome</keyword>
<dbReference type="PANTHER" id="PTHR46705:SF2">
    <property type="entry name" value="DOMAIN OF UNKNOWN FUNCTION DB DOMAIN-CONTAINING PROTEIN"/>
    <property type="match status" value="1"/>
</dbReference>
<dbReference type="AlphaFoldDB" id="A0A8J2M7E5"/>
<dbReference type="Proteomes" id="UP000746747">
    <property type="component" value="Unassembled WGS sequence"/>
</dbReference>
<protein>
    <recommendedName>
        <fullName evidence="1">Domain of unknown function DB domain-containing protein</fullName>
    </recommendedName>
</protein>
<organism evidence="2 3">
    <name type="scientific">Cercopithifilaria johnstoni</name>
    <dbReference type="NCBI Taxonomy" id="2874296"/>
    <lineage>
        <taxon>Eukaryota</taxon>
        <taxon>Metazoa</taxon>
        <taxon>Ecdysozoa</taxon>
        <taxon>Nematoda</taxon>
        <taxon>Chromadorea</taxon>
        <taxon>Rhabditida</taxon>
        <taxon>Spirurina</taxon>
        <taxon>Spiruromorpha</taxon>
        <taxon>Filarioidea</taxon>
        <taxon>Onchocercidae</taxon>
        <taxon>Cercopithifilaria</taxon>
    </lineage>
</organism>
<sequence>MVFQCIGQSSFGFRECYMDQFCAEPHMAKPMQVRYEGERINNELPPHLQHDQMKSPTVSTISNESDEFLKCCRKRGLPEACLRKCSYTNYDRNILRRMLLQVDPCPLPLATDIHFCAAQGHDHRQCCAMNGVTTTVAGQKCLVFCDQRMQNKTMLDVSYLPCFERFENIKECFWRWAQEHYQLAEISKKSEIHESQLNYDRIMQLSTEQPPSPFNNYQ</sequence>
<evidence type="ECO:0000313" key="2">
    <source>
        <dbReference type="EMBL" id="CAG9540511.1"/>
    </source>
</evidence>
<dbReference type="EMBL" id="CAKAEH010001969">
    <property type="protein sequence ID" value="CAG9540511.1"/>
    <property type="molecule type" value="Genomic_DNA"/>
</dbReference>
<comment type="caution">
    <text evidence="2">The sequence shown here is derived from an EMBL/GenBank/DDBJ whole genome shotgun (WGS) entry which is preliminary data.</text>
</comment>
<dbReference type="InterPro" id="IPR002602">
    <property type="entry name" value="DB"/>
</dbReference>
<dbReference type="PANTHER" id="PTHR46705">
    <property type="entry name" value="PROTEIN CBG09805"/>
    <property type="match status" value="1"/>
</dbReference>
<accession>A0A8J2M7E5</accession>
<name>A0A8J2M7E5_9BILA</name>
<proteinExistence type="predicted"/>
<dbReference type="Pfam" id="PF01682">
    <property type="entry name" value="DB"/>
    <property type="match status" value="1"/>
</dbReference>